<dbReference type="Pfam" id="PF06081">
    <property type="entry name" value="ArAE_1"/>
    <property type="match status" value="1"/>
</dbReference>
<protein>
    <submittedName>
        <fullName evidence="7">Aromatic acid exporter family protein</fullName>
    </submittedName>
</protein>
<dbReference type="RefSeq" id="WP_255176266.1">
    <property type="nucleotide sequence ID" value="NZ_CP101462.1"/>
</dbReference>
<gene>
    <name evidence="7" type="ORF">NMQ00_08020</name>
</gene>
<keyword evidence="3 6" id="KW-0812">Transmembrane</keyword>
<evidence type="ECO:0000313" key="8">
    <source>
        <dbReference type="Proteomes" id="UP001060325"/>
    </source>
</evidence>
<evidence type="ECO:0000256" key="5">
    <source>
        <dbReference type="ARBA" id="ARBA00023136"/>
    </source>
</evidence>
<evidence type="ECO:0000256" key="2">
    <source>
        <dbReference type="ARBA" id="ARBA00022475"/>
    </source>
</evidence>
<proteinExistence type="predicted"/>
<organism evidence="7 8">
    <name type="scientific">Exiguobacterium aurantiacum</name>
    <dbReference type="NCBI Taxonomy" id="33987"/>
    <lineage>
        <taxon>Bacteria</taxon>
        <taxon>Bacillati</taxon>
        <taxon>Bacillota</taxon>
        <taxon>Bacilli</taxon>
        <taxon>Bacillales</taxon>
        <taxon>Bacillales Family XII. Incertae Sedis</taxon>
        <taxon>Exiguobacterium</taxon>
    </lineage>
</organism>
<accession>A0ABY5FJ47</accession>
<sequence>MRFGARTIKTGISVALVLLIAEAFQFEQIVVPALAASLALLPSVYQTGVRLLEELKGNLIGALLAVFSLMLTPNPTPIAIGVVIIIAISILLFLNLESTTRTVILTTILIMEGASQSDMPVWMFAGERYLLIMMGITVALLVNALLFPPRYERKLEDEITTVFQMAVRIARLFSETEGGRSSFESLEETKKKHRGSKATYDFFEEEIKANRWLEKKTPIYRRAVLKSKMIDTNSAAIHVLDKLYGDYLTLEHLPPQLEDELMRHMRHLLRRHERLFSAYELENEHIIDREEDLIHENFDFAKLMIEKMRDEEEDLILTVVPLVATMTDWVKAMNELERYLITEMKKHGDNLKVEPRKKWFFEDR</sequence>
<comment type="subcellular location">
    <subcellularLocation>
        <location evidence="1">Cell membrane</location>
        <topology evidence="1">Multi-pass membrane protein</topology>
    </subcellularLocation>
</comment>
<evidence type="ECO:0000256" key="1">
    <source>
        <dbReference type="ARBA" id="ARBA00004651"/>
    </source>
</evidence>
<dbReference type="EMBL" id="CP101462">
    <property type="protein sequence ID" value="UTT41515.1"/>
    <property type="molecule type" value="Genomic_DNA"/>
</dbReference>
<keyword evidence="8" id="KW-1185">Reference proteome</keyword>
<dbReference type="PANTHER" id="PTHR30509">
    <property type="entry name" value="P-HYDROXYBENZOIC ACID EFFLUX PUMP SUBUNIT-RELATED"/>
    <property type="match status" value="1"/>
</dbReference>
<keyword evidence="4 6" id="KW-1133">Transmembrane helix</keyword>
<name>A0ABY5FJ47_9BACL</name>
<keyword evidence="5 6" id="KW-0472">Membrane</keyword>
<feature type="transmembrane region" description="Helical" evidence="6">
    <location>
        <begin position="78"/>
        <end position="96"/>
    </location>
</feature>
<dbReference type="InterPro" id="IPR010343">
    <property type="entry name" value="ArAE_1"/>
</dbReference>
<evidence type="ECO:0000313" key="7">
    <source>
        <dbReference type="EMBL" id="UTT41515.1"/>
    </source>
</evidence>
<evidence type="ECO:0000256" key="6">
    <source>
        <dbReference type="SAM" id="Phobius"/>
    </source>
</evidence>
<evidence type="ECO:0000256" key="4">
    <source>
        <dbReference type="ARBA" id="ARBA00022989"/>
    </source>
</evidence>
<keyword evidence="2" id="KW-1003">Cell membrane</keyword>
<evidence type="ECO:0000256" key="3">
    <source>
        <dbReference type="ARBA" id="ARBA00022692"/>
    </source>
</evidence>
<reference evidence="7" key="1">
    <citation type="submission" date="2022-07" db="EMBL/GenBank/DDBJ databases">
        <title>Complete genome of CX2.</title>
        <authorList>
            <person name="Cao G."/>
        </authorList>
    </citation>
    <scope>NUCLEOTIDE SEQUENCE</scope>
    <source>
        <strain evidence="7">CX2</strain>
    </source>
</reference>
<dbReference type="PANTHER" id="PTHR30509:SF9">
    <property type="entry name" value="MULTIDRUG RESISTANCE PROTEIN MDTO"/>
    <property type="match status" value="1"/>
</dbReference>
<feature type="transmembrane region" description="Helical" evidence="6">
    <location>
        <begin position="129"/>
        <end position="147"/>
    </location>
</feature>
<dbReference type="Proteomes" id="UP001060325">
    <property type="component" value="Chromosome"/>
</dbReference>